<organism evidence="2 3">
    <name type="scientific">Methanogenium marinum</name>
    <dbReference type="NCBI Taxonomy" id="348610"/>
    <lineage>
        <taxon>Archaea</taxon>
        <taxon>Methanobacteriati</taxon>
        <taxon>Methanobacteriota</taxon>
        <taxon>Stenosarchaea group</taxon>
        <taxon>Methanomicrobia</taxon>
        <taxon>Methanomicrobiales</taxon>
        <taxon>Methanomicrobiaceae</taxon>
        <taxon>Methanogenium</taxon>
    </lineage>
</organism>
<evidence type="ECO:0000313" key="3">
    <source>
        <dbReference type="Proteomes" id="UP001143747"/>
    </source>
</evidence>
<evidence type="ECO:0000256" key="1">
    <source>
        <dbReference type="SAM" id="MobiDB-lite"/>
    </source>
</evidence>
<sequence length="148" mass="16091">MEGIELSIQTRAFPSHGRARVHESVLPALGVKEGDAVEIQIPPLSEEEKPKRITVTIYADTMVEKGMIRISPEDIAKLAAGEGDTVHVERKVPITEMISKKVNRTGKAVKEGAGHVGESIEKGAKDVGAKIIPDKEKKEPEPEPKPEE</sequence>
<keyword evidence="3" id="KW-1185">Reference proteome</keyword>
<gene>
    <name evidence="2" type="ORF">L0665_03430</name>
</gene>
<evidence type="ECO:0000313" key="2">
    <source>
        <dbReference type="EMBL" id="MDE4907663.1"/>
    </source>
</evidence>
<feature type="compositionally biased region" description="Basic and acidic residues" evidence="1">
    <location>
        <begin position="108"/>
        <end position="148"/>
    </location>
</feature>
<dbReference type="AlphaFoldDB" id="A0A9Q4PXX4"/>
<protein>
    <recommendedName>
        <fullName evidence="4">CDC48 N-terminal subdomain domain-containing protein</fullName>
    </recommendedName>
</protein>
<feature type="region of interest" description="Disordered" evidence="1">
    <location>
        <begin position="105"/>
        <end position="148"/>
    </location>
</feature>
<name>A0A9Q4PXX4_9EURY</name>
<comment type="caution">
    <text evidence="2">The sequence shown here is derived from an EMBL/GenBank/DDBJ whole genome shotgun (WGS) entry which is preliminary data.</text>
</comment>
<dbReference type="RefSeq" id="WP_274924311.1">
    <property type="nucleotide sequence ID" value="NZ_JAKELO010000002.1"/>
</dbReference>
<dbReference type="EMBL" id="JAKELO010000002">
    <property type="protein sequence ID" value="MDE4907663.1"/>
    <property type="molecule type" value="Genomic_DNA"/>
</dbReference>
<dbReference type="Proteomes" id="UP001143747">
    <property type="component" value="Unassembled WGS sequence"/>
</dbReference>
<accession>A0A9Q4PXX4</accession>
<proteinExistence type="predicted"/>
<reference evidence="2" key="1">
    <citation type="submission" date="2022-01" db="EMBL/GenBank/DDBJ databases">
        <title>Draft genome of Methanogenium marinum DSM 15558.</title>
        <authorList>
            <person name="Chen S.-C."/>
            <person name="You Y.-T."/>
        </authorList>
    </citation>
    <scope>NUCLEOTIDE SEQUENCE</scope>
    <source>
        <strain evidence="2">DSM 15558</strain>
    </source>
</reference>
<evidence type="ECO:0008006" key="4">
    <source>
        <dbReference type="Google" id="ProtNLM"/>
    </source>
</evidence>